<dbReference type="Proteomes" id="UP000198937">
    <property type="component" value="Unassembled WGS sequence"/>
</dbReference>
<gene>
    <name evidence="2" type="ORF">GA0070617_2179</name>
</gene>
<name>A0A1C6UFY6_9ACTN</name>
<dbReference type="SUPFAM" id="SSF63829">
    <property type="entry name" value="Calcium-dependent phosphotriesterase"/>
    <property type="match status" value="1"/>
</dbReference>
<dbReference type="STRING" id="683228.GA0070617_2179"/>
<keyword evidence="3" id="KW-1185">Reference proteome</keyword>
<evidence type="ECO:0008006" key="4">
    <source>
        <dbReference type="Google" id="ProtNLM"/>
    </source>
</evidence>
<proteinExistence type="predicted"/>
<evidence type="ECO:0000313" key="3">
    <source>
        <dbReference type="Proteomes" id="UP000198937"/>
    </source>
</evidence>
<keyword evidence="1" id="KW-0732">Signal</keyword>
<accession>A0A1C6UFY6</accession>
<organism evidence="2 3">
    <name type="scientific">Micromonospora yangpuensis</name>
    <dbReference type="NCBI Taxonomy" id="683228"/>
    <lineage>
        <taxon>Bacteria</taxon>
        <taxon>Bacillati</taxon>
        <taxon>Actinomycetota</taxon>
        <taxon>Actinomycetes</taxon>
        <taxon>Micromonosporales</taxon>
        <taxon>Micromonosporaceae</taxon>
        <taxon>Micromonospora</taxon>
    </lineage>
</organism>
<reference evidence="2 3" key="1">
    <citation type="submission" date="2016-06" db="EMBL/GenBank/DDBJ databases">
        <authorList>
            <person name="Kjaerup R.B."/>
            <person name="Dalgaard T.S."/>
            <person name="Juul-Madsen H.R."/>
        </authorList>
    </citation>
    <scope>NUCLEOTIDE SEQUENCE [LARGE SCALE GENOMIC DNA]</scope>
    <source>
        <strain evidence="2 3">DSM 45577</strain>
    </source>
</reference>
<dbReference type="InterPro" id="IPR048031">
    <property type="entry name" value="ScyD/ScyE-like"/>
</dbReference>
<protein>
    <recommendedName>
        <fullName evidence="4">ScyD/ScyE family protein</fullName>
    </recommendedName>
</protein>
<sequence length="370" mass="37141">MNLKARALLVSAAVATLLVSGSATAQAGPRGTTSTPQLTVFATGLNQPRHLIAVGNQVVVAEAGTGGNLQCVGTKCLGRTGSVAYVTSGQVQRIVQNLPSLGNAADGAYGVGPADIALSSNGTPAVLMSNLASGVNPVTGANPFGANGPEMGRLLTFTYPSTTPQLGADFGVYEVTNNPDGGAGAPTGAEKESNPYGMTAYGDGFAVVDTGANSLLWVRANGTVQTLAALPTKTIGGQVVQSAPTAVEVGPDGALYVAELSPSGTGTARVYRVVPGQAPTVYADGFTLLIDLAFDAQGRLLTLSMAQNGAFFPPSQGEVVRVEKNGTKTRWAPTGLIAPSGIAVSGNKAYISNKGVASPGGGEIVRLTLP</sequence>
<feature type="chain" id="PRO_5038485450" description="ScyD/ScyE family protein" evidence="1">
    <location>
        <begin position="26"/>
        <end position="370"/>
    </location>
</feature>
<dbReference type="InterPro" id="IPR011042">
    <property type="entry name" value="6-blade_b-propeller_TolB-like"/>
</dbReference>
<feature type="signal peptide" evidence="1">
    <location>
        <begin position="1"/>
        <end position="25"/>
    </location>
</feature>
<evidence type="ECO:0000313" key="2">
    <source>
        <dbReference type="EMBL" id="SCL52789.1"/>
    </source>
</evidence>
<evidence type="ECO:0000256" key="1">
    <source>
        <dbReference type="SAM" id="SignalP"/>
    </source>
</evidence>
<dbReference type="EMBL" id="FMIA01000002">
    <property type="protein sequence ID" value="SCL52789.1"/>
    <property type="molecule type" value="Genomic_DNA"/>
</dbReference>
<dbReference type="NCBIfam" id="NF033206">
    <property type="entry name" value="ScyE_fam"/>
    <property type="match status" value="1"/>
</dbReference>
<dbReference type="Gene3D" id="2.120.10.30">
    <property type="entry name" value="TolB, C-terminal domain"/>
    <property type="match status" value="1"/>
</dbReference>
<dbReference type="RefSeq" id="WP_175440491.1">
    <property type="nucleotide sequence ID" value="NZ_BMMJ01000004.1"/>
</dbReference>
<dbReference type="AlphaFoldDB" id="A0A1C6UFY6"/>